<evidence type="ECO:0000313" key="3">
    <source>
        <dbReference type="Proteomes" id="UP001556653"/>
    </source>
</evidence>
<keyword evidence="3" id="KW-1185">Reference proteome</keyword>
<evidence type="ECO:0000256" key="1">
    <source>
        <dbReference type="SAM" id="SignalP"/>
    </source>
</evidence>
<protein>
    <submittedName>
        <fullName evidence="2">Porin</fullName>
    </submittedName>
</protein>
<dbReference type="Proteomes" id="UP001556653">
    <property type="component" value="Unassembled WGS sequence"/>
</dbReference>
<proteinExistence type="predicted"/>
<sequence>MMKKTTSALAAAALLGTGIGTASAATFQIDDSTSVDLGARFYSWVTGVKDENGKSKTDYATSPRLNFGGSTDAVDGLTASMFMQFRPDATLSNNAAVDEDGAGVRTHVAWGRVSGEFGSITYGKNDNLFYRYLDVIADKNDVLTYTFSNASERTRVLTYASPDFDGFGFEVEAELQGDSEKGQPVKDVDGNEFTTSNKTSSINAAAYADIQDVRVHVAYAEGNLANPNSDSAYGIGAVTSIQDVKIDAYYKYSNIFKDGFPVGGEDTETAKQKIYGVIGEIDYDGGIFQLGAQQVKGNNVSSRTEVIARAVYNLADNVYVSAEYRKADKSQDEGDGYAAAFSYKF</sequence>
<organism evidence="2 3">
    <name type="scientific">Spiribacter onubensis</name>
    <dbReference type="NCBI Taxonomy" id="3122420"/>
    <lineage>
        <taxon>Bacteria</taxon>
        <taxon>Pseudomonadati</taxon>
        <taxon>Pseudomonadota</taxon>
        <taxon>Gammaproteobacteria</taxon>
        <taxon>Chromatiales</taxon>
        <taxon>Ectothiorhodospiraceae</taxon>
        <taxon>Spiribacter</taxon>
    </lineage>
</organism>
<name>A0ABV3S9E6_9GAMM</name>
<dbReference type="Gene3D" id="2.40.160.10">
    <property type="entry name" value="Porin"/>
    <property type="match status" value="1"/>
</dbReference>
<accession>A0ABV3S9E6</accession>
<feature type="chain" id="PRO_5045493957" evidence="1">
    <location>
        <begin position="25"/>
        <end position="345"/>
    </location>
</feature>
<keyword evidence="1" id="KW-0732">Signal</keyword>
<dbReference type="EMBL" id="JBAKFJ010000001">
    <property type="protein sequence ID" value="MEX0386743.1"/>
    <property type="molecule type" value="Genomic_DNA"/>
</dbReference>
<feature type="signal peptide" evidence="1">
    <location>
        <begin position="1"/>
        <end position="24"/>
    </location>
</feature>
<evidence type="ECO:0000313" key="2">
    <source>
        <dbReference type="EMBL" id="MEX0386743.1"/>
    </source>
</evidence>
<dbReference type="RefSeq" id="WP_367967205.1">
    <property type="nucleotide sequence ID" value="NZ_JBAKFJ010000001.1"/>
</dbReference>
<gene>
    <name evidence="2" type="ORF">V6X64_07050</name>
</gene>
<dbReference type="SUPFAM" id="SSF56935">
    <property type="entry name" value="Porins"/>
    <property type="match status" value="1"/>
</dbReference>
<comment type="caution">
    <text evidence="2">The sequence shown here is derived from an EMBL/GenBank/DDBJ whole genome shotgun (WGS) entry which is preliminary data.</text>
</comment>
<reference evidence="2 3" key="1">
    <citation type="submission" date="2024-02" db="EMBL/GenBank/DDBJ databases">
        <title>New especies of Spiribacter isolated from saline water.</title>
        <authorList>
            <person name="Leon M.J."/>
            <person name="De La Haba R."/>
            <person name="Sanchez-Porro C."/>
            <person name="Ventosa A."/>
        </authorList>
    </citation>
    <scope>NUCLEOTIDE SEQUENCE [LARGE SCALE GENOMIC DNA]</scope>
    <source>
        <strain evidence="3">ag22IC4-227</strain>
    </source>
</reference>
<dbReference type="InterPro" id="IPR023614">
    <property type="entry name" value="Porin_dom_sf"/>
</dbReference>